<evidence type="ECO:0000256" key="7">
    <source>
        <dbReference type="SAM" id="SignalP"/>
    </source>
</evidence>
<keyword evidence="3 6" id="KW-0326">Glycosidase</keyword>
<evidence type="ECO:0000256" key="2">
    <source>
        <dbReference type="ARBA" id="ARBA00023277"/>
    </source>
</evidence>
<dbReference type="InterPro" id="IPR001000">
    <property type="entry name" value="GH10_dom"/>
</dbReference>
<evidence type="ECO:0000256" key="3">
    <source>
        <dbReference type="ARBA" id="ARBA00023295"/>
    </source>
</evidence>
<dbReference type="AlphaFoldDB" id="A0A6I6JZH5"/>
<evidence type="ECO:0000313" key="9">
    <source>
        <dbReference type="EMBL" id="QGY45627.1"/>
    </source>
</evidence>
<dbReference type="RefSeq" id="WP_158868770.1">
    <property type="nucleotide sequence ID" value="NZ_CP046401.1"/>
</dbReference>
<dbReference type="KEGG" id="mcos:GM418_18700"/>
<dbReference type="InterPro" id="IPR031158">
    <property type="entry name" value="GH10_AS"/>
</dbReference>
<dbReference type="SUPFAM" id="SSF51445">
    <property type="entry name" value="(Trans)glycosidases"/>
    <property type="match status" value="1"/>
</dbReference>
<feature type="active site" description="Nucleophile" evidence="5">
    <location>
        <position position="273"/>
    </location>
</feature>
<keyword evidence="7" id="KW-0732">Signal</keyword>
<feature type="signal peptide" evidence="7">
    <location>
        <begin position="1"/>
        <end position="23"/>
    </location>
</feature>
<keyword evidence="10" id="KW-1185">Reference proteome</keyword>
<comment type="similarity">
    <text evidence="6">Belongs to the glycosyl hydrolase 10 (cellulase F) family.</text>
</comment>
<evidence type="ECO:0000256" key="6">
    <source>
        <dbReference type="RuleBase" id="RU361174"/>
    </source>
</evidence>
<comment type="catalytic activity">
    <reaction evidence="6">
        <text>Endohydrolysis of (1-&gt;4)-beta-D-xylosidic linkages in xylans.</text>
        <dbReference type="EC" id="3.2.1.8"/>
    </reaction>
</comment>
<dbReference type="SMART" id="SM00633">
    <property type="entry name" value="Glyco_10"/>
    <property type="match status" value="1"/>
</dbReference>
<dbReference type="PRINTS" id="PR00134">
    <property type="entry name" value="GLHYDRLASE10"/>
</dbReference>
<keyword evidence="4 6" id="KW-0624">Polysaccharide degradation</keyword>
<sequence>MKKLSILLFVFVFVAGCSYSAKKQSTKQEKPVNKTFKEVFKDDFYVGAALNKYQIMGADSQSIAIVEKQFNSITPENYMKASNIHPEKDRYDFRVADKYVAFGLANNMKIIGHTLVWHIQLPEWFFVDDEGNQIGKDELIARMKEHITTIVSRYKGKVKGWDVVNEALNEDGSYRESKFYEILGKDYIKLAFQFAHEADPDAELYYNDYTMYKPKKRDSVVRMIKELRAEGVRIDGVGMQAHYILSEKDSIFGNIEKSIMAFASAGVKVMVTELDISVLPFPEENQGADISGNAEYSKLLNPYTEGLPEDVRLRADNYYIDLFNLFVKYSDTIDRVTFWGVTDNQSWKNNWPVKGRTDYPLLFDRNYQAKPVVNRIFEVMEH</sequence>
<proteinExistence type="inferred from homology"/>
<keyword evidence="9" id="KW-0858">Xylan degradation</keyword>
<protein>
    <recommendedName>
        <fullName evidence="6">Beta-xylanase</fullName>
        <ecNumber evidence="6">3.2.1.8</ecNumber>
    </recommendedName>
</protein>
<accession>A0A6I6JZH5</accession>
<dbReference type="Pfam" id="PF00331">
    <property type="entry name" value="Glyco_hydro_10"/>
    <property type="match status" value="1"/>
</dbReference>
<gene>
    <name evidence="9" type="ORF">GM418_18700</name>
</gene>
<feature type="domain" description="GH10" evidence="8">
    <location>
        <begin position="30"/>
        <end position="379"/>
    </location>
</feature>
<name>A0A6I6JZH5_9BACT</name>
<dbReference type="GO" id="GO:0031176">
    <property type="term" value="F:endo-1,4-beta-xylanase activity"/>
    <property type="evidence" value="ECO:0007669"/>
    <property type="project" value="UniProtKB-EC"/>
</dbReference>
<dbReference type="PANTHER" id="PTHR31490">
    <property type="entry name" value="GLYCOSYL HYDROLASE"/>
    <property type="match status" value="1"/>
</dbReference>
<keyword evidence="1 6" id="KW-0378">Hydrolase</keyword>
<dbReference type="EMBL" id="CP046401">
    <property type="protein sequence ID" value="QGY45627.1"/>
    <property type="molecule type" value="Genomic_DNA"/>
</dbReference>
<evidence type="ECO:0000256" key="1">
    <source>
        <dbReference type="ARBA" id="ARBA00022801"/>
    </source>
</evidence>
<dbReference type="PROSITE" id="PS51257">
    <property type="entry name" value="PROKAR_LIPOPROTEIN"/>
    <property type="match status" value="1"/>
</dbReference>
<dbReference type="PANTHER" id="PTHR31490:SF90">
    <property type="entry name" value="ENDO-1,4-BETA-XYLANASE A"/>
    <property type="match status" value="1"/>
</dbReference>
<dbReference type="PROSITE" id="PS51760">
    <property type="entry name" value="GH10_2"/>
    <property type="match status" value="1"/>
</dbReference>
<dbReference type="EC" id="3.2.1.8" evidence="6"/>
<feature type="chain" id="PRO_5026025494" description="Beta-xylanase" evidence="7">
    <location>
        <begin position="24"/>
        <end position="382"/>
    </location>
</feature>
<reference evidence="9 10" key="1">
    <citation type="submission" date="2019-11" db="EMBL/GenBank/DDBJ databases">
        <authorList>
            <person name="Zheng R.K."/>
            <person name="Sun C.M."/>
        </authorList>
    </citation>
    <scope>NUCLEOTIDE SEQUENCE [LARGE SCALE GENOMIC DNA]</scope>
    <source>
        <strain evidence="9 10">WC007</strain>
    </source>
</reference>
<dbReference type="InterPro" id="IPR017853">
    <property type="entry name" value="GH"/>
</dbReference>
<evidence type="ECO:0000259" key="8">
    <source>
        <dbReference type="PROSITE" id="PS51760"/>
    </source>
</evidence>
<evidence type="ECO:0000256" key="4">
    <source>
        <dbReference type="ARBA" id="ARBA00023326"/>
    </source>
</evidence>
<organism evidence="9 10">
    <name type="scientific">Maribellus comscasis</name>
    <dbReference type="NCBI Taxonomy" id="2681766"/>
    <lineage>
        <taxon>Bacteria</taxon>
        <taxon>Pseudomonadati</taxon>
        <taxon>Bacteroidota</taxon>
        <taxon>Bacteroidia</taxon>
        <taxon>Marinilabiliales</taxon>
        <taxon>Prolixibacteraceae</taxon>
        <taxon>Maribellus</taxon>
    </lineage>
</organism>
<evidence type="ECO:0000256" key="5">
    <source>
        <dbReference type="PROSITE-ProRule" id="PRU10061"/>
    </source>
</evidence>
<dbReference type="Proteomes" id="UP000428260">
    <property type="component" value="Chromosome"/>
</dbReference>
<dbReference type="InterPro" id="IPR044846">
    <property type="entry name" value="GH10"/>
</dbReference>
<dbReference type="PROSITE" id="PS00591">
    <property type="entry name" value="GH10_1"/>
    <property type="match status" value="1"/>
</dbReference>
<keyword evidence="2 6" id="KW-0119">Carbohydrate metabolism</keyword>
<evidence type="ECO:0000313" key="10">
    <source>
        <dbReference type="Proteomes" id="UP000428260"/>
    </source>
</evidence>
<dbReference type="Gene3D" id="3.20.20.80">
    <property type="entry name" value="Glycosidases"/>
    <property type="match status" value="1"/>
</dbReference>
<dbReference type="GO" id="GO:0045493">
    <property type="term" value="P:xylan catabolic process"/>
    <property type="evidence" value="ECO:0007669"/>
    <property type="project" value="UniProtKB-KW"/>
</dbReference>